<keyword evidence="17" id="KW-1185">Reference proteome</keyword>
<feature type="domain" description="DUS-like FMN-binding" evidence="15">
    <location>
        <begin position="47"/>
        <end position="342"/>
    </location>
</feature>
<sequence>MSLRGTTGGGGDTFLGGRVAHSYSWMNASTPSVLRIGDRTFDSNLFLSPIAGFYDLPFRLSIRPLGGLGLAYTELVNPKGLLRQTARSMQIVESCPEDRPWAVQLYGTEEDGLDIGAKWAADHGAALVDINMGCPVPKVAGKGGGSGLLRSCPNAVRLAEKVVNASPVPVTVKTRLGWEMGNLVTPRLVQDLEDVGVAALTIHGRYGEQRFKGSVDLEGIRAVAQAARTIPVIGNGDIRSADDAKRMIEVTGCAGVMIGRWAMADNWIFRDTRSLLETGDVPPPPTRAQRVHKMIDHFEHARRHLGDRRAVVNFRKYMTWYGKQISPCPTLRRGIPLCRDVDEWYGLVHAFLAEIQAERESPEALGRRAGVEASPASLG</sequence>
<evidence type="ECO:0000256" key="5">
    <source>
        <dbReference type="ARBA" id="ARBA00022643"/>
    </source>
</evidence>
<dbReference type="EC" id="1.3.1.-" evidence="12"/>
<evidence type="ECO:0000256" key="7">
    <source>
        <dbReference type="ARBA" id="ARBA00022857"/>
    </source>
</evidence>
<keyword evidence="6 12" id="KW-0819">tRNA processing</keyword>
<dbReference type="InterPro" id="IPR001269">
    <property type="entry name" value="DUS_fam"/>
</dbReference>
<dbReference type="CDD" id="cd02801">
    <property type="entry name" value="DUS_like_FMN"/>
    <property type="match status" value="1"/>
</dbReference>
<evidence type="ECO:0000256" key="13">
    <source>
        <dbReference type="PIRSR" id="PIRSR006621-1"/>
    </source>
</evidence>
<dbReference type="PANTHER" id="PTHR45846">
    <property type="entry name" value="TRNA-DIHYDROURIDINE(47) SYNTHASE [NAD(P)(+)]-LIKE"/>
    <property type="match status" value="1"/>
</dbReference>
<dbReference type="GO" id="GO:0017150">
    <property type="term" value="F:tRNA dihydrouridine synthase activity"/>
    <property type="evidence" value="ECO:0007669"/>
    <property type="project" value="InterPro"/>
</dbReference>
<dbReference type="InterPro" id="IPR018517">
    <property type="entry name" value="tRNA_hU_synthase_CS"/>
</dbReference>
<evidence type="ECO:0000256" key="9">
    <source>
        <dbReference type="ARBA" id="ARBA00023002"/>
    </source>
</evidence>
<feature type="binding site" evidence="14">
    <location>
        <position position="203"/>
    </location>
    <ligand>
        <name>FMN</name>
        <dbReference type="ChEBI" id="CHEBI:58210"/>
    </ligand>
</feature>
<gene>
    <name evidence="16" type="primary">dusC_2</name>
    <name evidence="16" type="ORF">Pan216_10350</name>
</gene>
<dbReference type="AlphaFoldDB" id="A0A518AZM6"/>
<dbReference type="Gene3D" id="3.20.20.70">
    <property type="entry name" value="Aldolase class I"/>
    <property type="match status" value="1"/>
</dbReference>
<comment type="catalytic activity">
    <reaction evidence="10">
        <text>a 5,6-dihydrouridine in tRNA + NADP(+) = a uridine in tRNA + NADPH + H(+)</text>
        <dbReference type="Rhea" id="RHEA:23624"/>
        <dbReference type="Rhea" id="RHEA-COMP:13339"/>
        <dbReference type="Rhea" id="RHEA-COMP:13887"/>
        <dbReference type="ChEBI" id="CHEBI:15378"/>
        <dbReference type="ChEBI" id="CHEBI:57783"/>
        <dbReference type="ChEBI" id="CHEBI:58349"/>
        <dbReference type="ChEBI" id="CHEBI:65315"/>
        <dbReference type="ChEBI" id="CHEBI:74443"/>
    </reaction>
</comment>
<dbReference type="Gene3D" id="1.10.1200.80">
    <property type="entry name" value="Putative flavin oxidoreducatase, domain 2"/>
    <property type="match status" value="1"/>
</dbReference>
<dbReference type="RefSeq" id="WP_419193269.1">
    <property type="nucleotide sequence ID" value="NZ_CP036279.1"/>
</dbReference>
<dbReference type="InterPro" id="IPR013785">
    <property type="entry name" value="Aldolase_TIM"/>
</dbReference>
<keyword evidence="8" id="KW-0694">RNA-binding</keyword>
<evidence type="ECO:0000313" key="16">
    <source>
        <dbReference type="EMBL" id="QDU60197.1"/>
    </source>
</evidence>
<evidence type="ECO:0000256" key="1">
    <source>
        <dbReference type="ARBA" id="ARBA00001917"/>
    </source>
</evidence>
<accession>A0A518AZM6</accession>
<feature type="binding site" evidence="14">
    <location>
        <position position="104"/>
    </location>
    <ligand>
        <name>FMN</name>
        <dbReference type="ChEBI" id="CHEBI:58210"/>
    </ligand>
</feature>
<keyword evidence="14" id="KW-0547">Nucleotide-binding</keyword>
<evidence type="ECO:0000256" key="12">
    <source>
        <dbReference type="PIRNR" id="PIRNR006621"/>
    </source>
</evidence>
<dbReference type="Pfam" id="PF01207">
    <property type="entry name" value="Dus"/>
    <property type="match status" value="1"/>
</dbReference>
<evidence type="ECO:0000256" key="2">
    <source>
        <dbReference type="ARBA" id="ARBA00002790"/>
    </source>
</evidence>
<dbReference type="PROSITE" id="PS01136">
    <property type="entry name" value="UPF0034"/>
    <property type="match status" value="1"/>
</dbReference>
<keyword evidence="3" id="KW-0820">tRNA-binding</keyword>
<dbReference type="InterPro" id="IPR024036">
    <property type="entry name" value="tRNA-dHydroUridine_Synthase_C"/>
</dbReference>
<dbReference type="EMBL" id="CP036279">
    <property type="protein sequence ID" value="QDU60197.1"/>
    <property type="molecule type" value="Genomic_DNA"/>
</dbReference>
<reference evidence="16 17" key="1">
    <citation type="submission" date="2019-02" db="EMBL/GenBank/DDBJ databases">
        <title>Deep-cultivation of Planctomycetes and their phenomic and genomic characterization uncovers novel biology.</title>
        <authorList>
            <person name="Wiegand S."/>
            <person name="Jogler M."/>
            <person name="Boedeker C."/>
            <person name="Pinto D."/>
            <person name="Vollmers J."/>
            <person name="Rivas-Marin E."/>
            <person name="Kohn T."/>
            <person name="Peeters S.H."/>
            <person name="Heuer A."/>
            <person name="Rast P."/>
            <person name="Oberbeckmann S."/>
            <person name="Bunk B."/>
            <person name="Jeske O."/>
            <person name="Meyerdierks A."/>
            <person name="Storesund J.E."/>
            <person name="Kallscheuer N."/>
            <person name="Luecker S."/>
            <person name="Lage O.M."/>
            <person name="Pohl T."/>
            <person name="Merkel B.J."/>
            <person name="Hornburger P."/>
            <person name="Mueller R.-W."/>
            <person name="Bruemmer F."/>
            <person name="Labrenz M."/>
            <person name="Spormann A.M."/>
            <person name="Op den Camp H."/>
            <person name="Overmann J."/>
            <person name="Amann R."/>
            <person name="Jetten M.S.M."/>
            <person name="Mascher T."/>
            <person name="Medema M.H."/>
            <person name="Devos D.P."/>
            <person name="Kaster A.-K."/>
            <person name="Ovreas L."/>
            <person name="Rohde M."/>
            <person name="Galperin M.Y."/>
            <person name="Jogler C."/>
        </authorList>
    </citation>
    <scope>NUCLEOTIDE SEQUENCE [LARGE SCALE GENOMIC DNA]</scope>
    <source>
        <strain evidence="16 17">Pan216</strain>
    </source>
</reference>
<protein>
    <recommendedName>
        <fullName evidence="12">tRNA-dihydrouridine synthase</fullName>
        <ecNumber evidence="12">1.3.1.-</ecNumber>
    </recommendedName>
</protein>
<keyword evidence="4 12" id="KW-0285">Flavoprotein</keyword>
<evidence type="ECO:0000256" key="8">
    <source>
        <dbReference type="ARBA" id="ARBA00022884"/>
    </source>
</evidence>
<feature type="active site" description="Proton donor" evidence="13">
    <location>
        <position position="134"/>
    </location>
</feature>
<keyword evidence="9 12" id="KW-0560">Oxidoreductase</keyword>
<dbReference type="InterPro" id="IPR035587">
    <property type="entry name" value="DUS-like_FMN-bd"/>
</dbReference>
<dbReference type="PIRSF" id="PIRSF006621">
    <property type="entry name" value="Dus"/>
    <property type="match status" value="1"/>
</dbReference>
<dbReference type="GO" id="GO:0050660">
    <property type="term" value="F:flavin adenine dinucleotide binding"/>
    <property type="evidence" value="ECO:0007669"/>
    <property type="project" value="InterPro"/>
</dbReference>
<comment type="cofactor">
    <cofactor evidence="1 12 14">
        <name>FMN</name>
        <dbReference type="ChEBI" id="CHEBI:58210"/>
    </cofactor>
</comment>
<name>A0A518AZM6_9BACT</name>
<evidence type="ECO:0000256" key="3">
    <source>
        <dbReference type="ARBA" id="ARBA00022555"/>
    </source>
</evidence>
<dbReference type="KEGG" id="knv:Pan216_10350"/>
<dbReference type="SUPFAM" id="SSF51395">
    <property type="entry name" value="FMN-linked oxidoreductases"/>
    <property type="match status" value="1"/>
</dbReference>
<organism evidence="16 17">
    <name type="scientific">Kolteria novifilia</name>
    <dbReference type="NCBI Taxonomy" id="2527975"/>
    <lineage>
        <taxon>Bacteria</taxon>
        <taxon>Pseudomonadati</taxon>
        <taxon>Planctomycetota</taxon>
        <taxon>Planctomycetia</taxon>
        <taxon>Kolteriales</taxon>
        <taxon>Kolteriaceae</taxon>
        <taxon>Kolteria</taxon>
    </lineage>
</organism>
<keyword evidence="7" id="KW-0521">NADP</keyword>
<evidence type="ECO:0000256" key="11">
    <source>
        <dbReference type="ARBA" id="ARBA00048802"/>
    </source>
</evidence>
<dbReference type="Proteomes" id="UP000317093">
    <property type="component" value="Chromosome"/>
</dbReference>
<evidence type="ECO:0000256" key="6">
    <source>
        <dbReference type="ARBA" id="ARBA00022694"/>
    </source>
</evidence>
<evidence type="ECO:0000256" key="4">
    <source>
        <dbReference type="ARBA" id="ARBA00022630"/>
    </source>
</evidence>
<evidence type="ECO:0000313" key="17">
    <source>
        <dbReference type="Proteomes" id="UP000317093"/>
    </source>
</evidence>
<proteinExistence type="inferred from homology"/>
<keyword evidence="5 12" id="KW-0288">FMN</keyword>
<comment type="catalytic activity">
    <reaction evidence="11">
        <text>a 5,6-dihydrouridine in tRNA + NAD(+) = a uridine in tRNA + NADH + H(+)</text>
        <dbReference type="Rhea" id="RHEA:54452"/>
        <dbReference type="Rhea" id="RHEA-COMP:13339"/>
        <dbReference type="Rhea" id="RHEA-COMP:13887"/>
        <dbReference type="ChEBI" id="CHEBI:15378"/>
        <dbReference type="ChEBI" id="CHEBI:57540"/>
        <dbReference type="ChEBI" id="CHEBI:57945"/>
        <dbReference type="ChEBI" id="CHEBI:65315"/>
        <dbReference type="ChEBI" id="CHEBI:74443"/>
    </reaction>
</comment>
<comment type="function">
    <text evidence="2 12">Catalyzes the synthesis of 5,6-dihydrouridine (D), a modified base found in the D-loop of most tRNAs, via the reduction of the C5-C6 double bond in target uridines.</text>
</comment>
<feature type="binding site" evidence="14">
    <location>
        <begin position="259"/>
        <end position="260"/>
    </location>
    <ligand>
        <name>FMN</name>
        <dbReference type="ChEBI" id="CHEBI:58210"/>
    </ligand>
</feature>
<evidence type="ECO:0000256" key="10">
    <source>
        <dbReference type="ARBA" id="ARBA00048205"/>
    </source>
</evidence>
<comment type="similarity">
    <text evidence="12">Belongs to the dus family.</text>
</comment>
<evidence type="ECO:0000256" key="14">
    <source>
        <dbReference type="PIRSR" id="PIRSR006621-2"/>
    </source>
</evidence>
<dbReference type="GO" id="GO:0000049">
    <property type="term" value="F:tRNA binding"/>
    <property type="evidence" value="ECO:0007669"/>
    <property type="project" value="UniProtKB-KW"/>
</dbReference>
<feature type="binding site" evidence="14">
    <location>
        <position position="173"/>
    </location>
    <ligand>
        <name>FMN</name>
        <dbReference type="ChEBI" id="CHEBI:58210"/>
    </ligand>
</feature>
<dbReference type="PANTHER" id="PTHR45846:SF1">
    <property type="entry name" value="TRNA-DIHYDROURIDINE(47) SYNTHASE [NAD(P)(+)]-LIKE"/>
    <property type="match status" value="1"/>
</dbReference>
<evidence type="ECO:0000259" key="15">
    <source>
        <dbReference type="Pfam" id="PF01207"/>
    </source>
</evidence>